<evidence type="ECO:0000256" key="2">
    <source>
        <dbReference type="ARBA" id="ARBA00022692"/>
    </source>
</evidence>
<evidence type="ECO:0000256" key="6">
    <source>
        <dbReference type="SAM" id="Phobius"/>
    </source>
</evidence>
<evidence type="ECO:0000259" key="7">
    <source>
        <dbReference type="PROSITE" id="PS51775"/>
    </source>
</evidence>
<proteinExistence type="predicted"/>
<keyword evidence="3 6" id="KW-1133">Transmembrane helix</keyword>
<dbReference type="PANTHER" id="PTHR31422">
    <property type="entry name" value="BNAANNG28530D PROTEIN"/>
    <property type="match status" value="1"/>
</dbReference>
<evidence type="ECO:0000256" key="5">
    <source>
        <dbReference type="SAM" id="Coils"/>
    </source>
</evidence>
<feature type="coiled-coil region" evidence="5">
    <location>
        <begin position="235"/>
        <end position="293"/>
    </location>
</feature>
<evidence type="ECO:0000313" key="8">
    <source>
        <dbReference type="EMBL" id="KDP39369.1"/>
    </source>
</evidence>
<evidence type="ECO:0000256" key="3">
    <source>
        <dbReference type="ARBA" id="ARBA00022989"/>
    </source>
</evidence>
<keyword evidence="4 6" id="KW-0472">Membrane</keyword>
<dbReference type="PANTHER" id="PTHR31422:SF3">
    <property type="entry name" value="GTD-BINDING DOMAIN-CONTAINING PROTEIN"/>
    <property type="match status" value="1"/>
</dbReference>
<feature type="transmembrane region" description="Helical" evidence="6">
    <location>
        <begin position="6"/>
        <end position="28"/>
    </location>
</feature>
<evidence type="ECO:0000256" key="4">
    <source>
        <dbReference type="ARBA" id="ARBA00023136"/>
    </source>
</evidence>
<evidence type="ECO:0000313" key="9">
    <source>
        <dbReference type="Proteomes" id="UP000027138"/>
    </source>
</evidence>
<dbReference type="AlphaFoldDB" id="A0A067L5I4"/>
<dbReference type="Proteomes" id="UP000027138">
    <property type="component" value="Unassembled WGS sequence"/>
</dbReference>
<reference evidence="8 9" key="1">
    <citation type="journal article" date="2014" name="PLoS ONE">
        <title>Global Analysis of Gene Expression Profiles in Physic Nut (Jatropha curcas L.) Seedlings Exposed to Salt Stress.</title>
        <authorList>
            <person name="Zhang L."/>
            <person name="Zhang C."/>
            <person name="Wu P."/>
            <person name="Chen Y."/>
            <person name="Li M."/>
            <person name="Jiang H."/>
            <person name="Wu G."/>
        </authorList>
    </citation>
    <scope>NUCLEOTIDE SEQUENCE [LARGE SCALE GENOMIC DNA]</scope>
    <source>
        <strain evidence="9">cv. GZQX0401</strain>
        <tissue evidence="8">Young leaves</tissue>
    </source>
</reference>
<evidence type="ECO:0000256" key="1">
    <source>
        <dbReference type="ARBA" id="ARBA00004370"/>
    </source>
</evidence>
<keyword evidence="5" id="KW-0175">Coiled coil</keyword>
<feature type="domain" description="GTD-binding" evidence="7">
    <location>
        <begin position="229"/>
        <end position="327"/>
    </location>
</feature>
<keyword evidence="9" id="KW-1185">Reference proteome</keyword>
<gene>
    <name evidence="8" type="ORF">JCGZ_01126</name>
</gene>
<dbReference type="STRING" id="180498.A0A067L5I4"/>
<protein>
    <recommendedName>
        <fullName evidence="7">GTD-binding domain-containing protein</fullName>
    </recommendedName>
</protein>
<dbReference type="Pfam" id="PF04576">
    <property type="entry name" value="Zein-binding"/>
    <property type="match status" value="1"/>
</dbReference>
<dbReference type="InterPro" id="IPR007656">
    <property type="entry name" value="GTD-bd"/>
</dbReference>
<dbReference type="EMBL" id="KK914353">
    <property type="protein sequence ID" value="KDP39369.1"/>
    <property type="molecule type" value="Genomic_DNA"/>
</dbReference>
<dbReference type="PROSITE" id="PS51775">
    <property type="entry name" value="GTD_BINDING"/>
    <property type="match status" value="1"/>
</dbReference>
<name>A0A067L5I4_JATCU</name>
<comment type="subcellular location">
    <subcellularLocation>
        <location evidence="1">Membrane</location>
    </subcellularLocation>
</comment>
<sequence length="741" mass="82587">MSCHEIQSWTFSGLVGAFLDLAIAYLLLCASTLAYLASKFLGLFGLALPCPCNGLFGDPNSDSSCWQSVLVDSPSGKISSVQFSVKSKLPFDSIWEEERFDIKGKGVSSQRARHALRRRRKCLTDNGGSSSVSSYDPSRLDSQAAFQSPASASKLVHDSIEGSTIPDGNSQLYGRVSSVDMDLLGGESPDFESNAPINENELTQKDALPADNLNLDAQGEGFFDSNDKSIIRVLKQALEKEHAACTALYLELEKERSAAATAADEAMAMILRLQEEKALIEMEARQYQRMIEEKSAYDFEEMSILKEILIRREREKHFLEKEVETYRQMIFGSEQFDSDQQDIGTSRGRRAASLLHSGESICGKEKMENANKISEDRSIELQDRTLTFGKKLPNPDLDEVDSLKLGSSGNREIDEEFGEMEPLSLEKSPMSQEGEAQYNFSIAETYNLQDEKTVTPFREVQQQIDVTSASHESASKTIQAGDETKNFFSYTCDDSEKQDEGSCNTMFNKDPFVPDVRMIDDKFSVSGEVRGNGSEKLFVNAALDIPRSCDSPNMSRSQTEQDVRRSCSDITSGFSPMDCSLRKPMLSDFRRNSMSIVDYERFKIDNEVGRLRERLRIVQEGRGKLNVSTQNMEKEKTQLQLLENIMGQLQEIRQLTEPGKAFRQVSLPPQSCKSYGATAFTIICFSQNNQVISFSILRSLVAAANILAVQLISLIVIANPEASISDHVKEKTLEKCFSGST</sequence>
<accession>A0A067L5I4</accession>
<keyword evidence="2 6" id="KW-0812">Transmembrane</keyword>
<feature type="coiled-coil region" evidence="5">
    <location>
        <begin position="625"/>
        <end position="652"/>
    </location>
</feature>
<dbReference type="GO" id="GO:0016020">
    <property type="term" value="C:membrane"/>
    <property type="evidence" value="ECO:0007669"/>
    <property type="project" value="UniProtKB-SubCell"/>
</dbReference>
<dbReference type="GO" id="GO:0080115">
    <property type="term" value="F:myosin XI tail binding"/>
    <property type="evidence" value="ECO:0007669"/>
    <property type="project" value="UniProtKB-ARBA"/>
</dbReference>
<organism evidence="8 9">
    <name type="scientific">Jatropha curcas</name>
    <name type="common">Barbados nut</name>
    <dbReference type="NCBI Taxonomy" id="180498"/>
    <lineage>
        <taxon>Eukaryota</taxon>
        <taxon>Viridiplantae</taxon>
        <taxon>Streptophyta</taxon>
        <taxon>Embryophyta</taxon>
        <taxon>Tracheophyta</taxon>
        <taxon>Spermatophyta</taxon>
        <taxon>Magnoliopsida</taxon>
        <taxon>eudicotyledons</taxon>
        <taxon>Gunneridae</taxon>
        <taxon>Pentapetalae</taxon>
        <taxon>rosids</taxon>
        <taxon>fabids</taxon>
        <taxon>Malpighiales</taxon>
        <taxon>Euphorbiaceae</taxon>
        <taxon>Crotonoideae</taxon>
        <taxon>Jatropheae</taxon>
        <taxon>Jatropha</taxon>
    </lineage>
</organism>
<dbReference type="OrthoDB" id="1933744at2759"/>